<accession>A0A4P8IMG1</accession>
<keyword evidence="2" id="KW-1185">Reference proteome</keyword>
<evidence type="ECO:0000313" key="1">
    <source>
        <dbReference type="EMBL" id="QCP50142.1"/>
    </source>
</evidence>
<dbReference type="RefSeq" id="WP_137332961.1">
    <property type="nucleotide sequence ID" value="NZ_CP040077.1"/>
</dbReference>
<sequence>MEWSDIAAGVGSAAPVISRLLDGPAGAAVGALIAAVLGTDATPPAVSAALASDPDAPVKLQGLQANVKALVQQLAATAELNRPQAAAASYTSQAIGHDSAPYSAAHPPHDWVRPAITFWLLSGGLGIVAAILSGTADELLKNPTASMTVGALIAQWFNELKGSLSFYFRGATEHSTQSAADKGTADHGRYPS</sequence>
<dbReference type="Proteomes" id="UP000298656">
    <property type="component" value="Chromosome 1"/>
</dbReference>
<reference evidence="1 2" key="1">
    <citation type="submission" date="2019-05" db="EMBL/GenBank/DDBJ databases">
        <title>Burkholderia sp. DHOD12, isolated from subtropical forest soil.</title>
        <authorList>
            <person name="Gao Z.-H."/>
            <person name="Qiu L.-H."/>
        </authorList>
    </citation>
    <scope>NUCLEOTIDE SEQUENCE [LARGE SCALE GENOMIC DNA]</scope>
    <source>
        <strain evidence="1 2">DHOD12</strain>
    </source>
</reference>
<proteinExistence type="predicted"/>
<organism evidence="1 2">
    <name type="scientific">Trinickia violacea</name>
    <dbReference type="NCBI Taxonomy" id="2571746"/>
    <lineage>
        <taxon>Bacteria</taxon>
        <taxon>Pseudomonadati</taxon>
        <taxon>Pseudomonadota</taxon>
        <taxon>Betaproteobacteria</taxon>
        <taxon>Burkholderiales</taxon>
        <taxon>Burkholderiaceae</taxon>
        <taxon>Trinickia</taxon>
    </lineage>
</organism>
<dbReference type="AlphaFoldDB" id="A0A4P8IMG1"/>
<dbReference type="OrthoDB" id="9015831at2"/>
<dbReference type="EMBL" id="CP040077">
    <property type="protein sequence ID" value="QCP50142.1"/>
    <property type="molecule type" value="Genomic_DNA"/>
</dbReference>
<protein>
    <submittedName>
        <fullName evidence="1">Uncharacterized protein</fullName>
    </submittedName>
</protein>
<dbReference type="KEGG" id="tvl:FAZ95_13725"/>
<evidence type="ECO:0000313" key="2">
    <source>
        <dbReference type="Proteomes" id="UP000298656"/>
    </source>
</evidence>
<gene>
    <name evidence="1" type="ORF">FAZ95_13725</name>
</gene>
<name>A0A4P8IMG1_9BURK</name>